<dbReference type="GO" id="GO:0005829">
    <property type="term" value="C:cytosol"/>
    <property type="evidence" value="ECO:0007669"/>
    <property type="project" value="TreeGrafter"/>
</dbReference>
<proteinExistence type="predicted"/>
<organism evidence="2 3">
    <name type="scientific">Bacillus mesophilus</name>
    <dbReference type="NCBI Taxonomy" id="1808955"/>
    <lineage>
        <taxon>Bacteria</taxon>
        <taxon>Bacillati</taxon>
        <taxon>Bacillota</taxon>
        <taxon>Bacilli</taxon>
        <taxon>Bacillales</taxon>
        <taxon>Bacillaceae</taxon>
        <taxon>Bacillus</taxon>
    </lineage>
</organism>
<evidence type="ECO:0000259" key="1">
    <source>
        <dbReference type="Pfam" id="PF03466"/>
    </source>
</evidence>
<dbReference type="Proteomes" id="UP000481043">
    <property type="component" value="Unassembled WGS sequence"/>
</dbReference>
<evidence type="ECO:0000313" key="2">
    <source>
        <dbReference type="EMBL" id="NEY74255.1"/>
    </source>
</evidence>
<protein>
    <recommendedName>
        <fullName evidence="1">LysR substrate-binding domain-containing protein</fullName>
    </recommendedName>
</protein>
<accession>A0A6M0QDA7</accession>
<dbReference type="GO" id="GO:0006355">
    <property type="term" value="P:regulation of DNA-templated transcription"/>
    <property type="evidence" value="ECO:0007669"/>
    <property type="project" value="TreeGrafter"/>
</dbReference>
<sequence>MENFILFNRDFALHNLIIERCENAGFTPNVVYESSQWDLIAELVAGELGVTMLPKSIYSRMNQKAISMIPPHAPPMWQLGIITKKDSYLSWRTEGTGTLSLLSYKWAKVPVPLYRIINERRVKKWSLKII</sequence>
<gene>
    <name evidence="2" type="ORF">G4D63_21430</name>
</gene>
<keyword evidence="3" id="KW-1185">Reference proteome</keyword>
<dbReference type="Gene3D" id="3.40.190.290">
    <property type="match status" value="1"/>
</dbReference>
<dbReference type="SUPFAM" id="SSF53850">
    <property type="entry name" value="Periplasmic binding protein-like II"/>
    <property type="match status" value="1"/>
</dbReference>
<dbReference type="PANTHER" id="PTHR30419:SF8">
    <property type="entry name" value="NITROGEN ASSIMILATION TRANSCRIPTIONAL ACTIVATOR-RELATED"/>
    <property type="match status" value="1"/>
</dbReference>
<dbReference type="AlphaFoldDB" id="A0A6M0QDA7"/>
<comment type="caution">
    <text evidence="2">The sequence shown here is derived from an EMBL/GenBank/DDBJ whole genome shotgun (WGS) entry which is preliminary data.</text>
</comment>
<dbReference type="Pfam" id="PF03466">
    <property type="entry name" value="LysR_substrate"/>
    <property type="match status" value="1"/>
</dbReference>
<dbReference type="RefSeq" id="WP_163182120.1">
    <property type="nucleotide sequence ID" value="NZ_JAAIWM010000019.1"/>
</dbReference>
<dbReference type="PANTHER" id="PTHR30419">
    <property type="entry name" value="HTH-TYPE TRANSCRIPTIONAL REGULATOR YBHD"/>
    <property type="match status" value="1"/>
</dbReference>
<dbReference type="EMBL" id="JAAIWM010000019">
    <property type="protein sequence ID" value="NEY74255.1"/>
    <property type="molecule type" value="Genomic_DNA"/>
</dbReference>
<reference evidence="2 3" key="1">
    <citation type="submission" date="2020-02" db="EMBL/GenBank/DDBJ databases">
        <title>Bacillus aquiflavi sp. nov., isolated from yellow water of strong flavor Chinese baijiu in Yibin region of China.</title>
        <authorList>
            <person name="Xie J."/>
        </authorList>
    </citation>
    <scope>NUCLEOTIDE SEQUENCE [LARGE SCALE GENOMIC DNA]</scope>
    <source>
        <strain evidence="2 3">SA4</strain>
    </source>
</reference>
<dbReference type="InterPro" id="IPR050950">
    <property type="entry name" value="HTH-type_LysR_regulators"/>
</dbReference>
<name>A0A6M0QDA7_9BACI</name>
<feature type="domain" description="LysR substrate-binding" evidence="1">
    <location>
        <begin position="2"/>
        <end position="90"/>
    </location>
</feature>
<evidence type="ECO:0000313" key="3">
    <source>
        <dbReference type="Proteomes" id="UP000481043"/>
    </source>
</evidence>
<dbReference type="InterPro" id="IPR005119">
    <property type="entry name" value="LysR_subst-bd"/>
</dbReference>